<dbReference type="GeneTree" id="ENSGT00390000003051"/>
<reference evidence="2" key="2">
    <citation type="submission" date="2025-08" db="UniProtKB">
        <authorList>
            <consortium name="Ensembl"/>
        </authorList>
    </citation>
    <scope>IDENTIFICATION</scope>
</reference>
<dbReference type="Ensembl" id="ENSGEVT00005013296.1">
    <property type="protein sequence ID" value="ENSGEVP00005012697.1"/>
    <property type="gene ID" value="ENSGEVG00005008972.1"/>
</dbReference>
<accession>A0A8C4Y1V1</accession>
<feature type="region of interest" description="Disordered" evidence="1">
    <location>
        <begin position="61"/>
        <end position="88"/>
    </location>
</feature>
<gene>
    <name evidence="2" type="primary">UMAD1</name>
</gene>
<keyword evidence="3" id="KW-1185">Reference proteome</keyword>
<organism evidence="2 3">
    <name type="scientific">Gopherus evgoodei</name>
    <name type="common">Goodes thornscrub tortoise</name>
    <dbReference type="NCBI Taxonomy" id="1825980"/>
    <lineage>
        <taxon>Eukaryota</taxon>
        <taxon>Metazoa</taxon>
        <taxon>Chordata</taxon>
        <taxon>Craniata</taxon>
        <taxon>Vertebrata</taxon>
        <taxon>Euteleostomi</taxon>
        <taxon>Archelosauria</taxon>
        <taxon>Testudinata</taxon>
        <taxon>Testudines</taxon>
        <taxon>Cryptodira</taxon>
        <taxon>Durocryptodira</taxon>
        <taxon>Testudinoidea</taxon>
        <taxon>Testudinidae</taxon>
        <taxon>Gopherus</taxon>
    </lineage>
</organism>
<proteinExistence type="predicted"/>
<dbReference type="InterPro" id="IPR053292">
    <property type="entry name" value="UBAP1-MVB12_assoc_domain"/>
</dbReference>
<dbReference type="PANTHER" id="PTHR36291:SF1">
    <property type="entry name" value="UBAP1-MVB12-ASSOCIATED (UMA)-DOMAIN CONTAINING PROTEIN 1"/>
    <property type="match status" value="1"/>
</dbReference>
<evidence type="ECO:0000256" key="1">
    <source>
        <dbReference type="SAM" id="MobiDB-lite"/>
    </source>
</evidence>
<dbReference type="AlphaFoldDB" id="A0A8C4Y1V1"/>
<sequence length="206" mass="23273">MCFQKFITWSPVQTYNFHAEAWGEEDMFNLFRKSQDSKKVSLPEREADGFVLLGDTINEQRRASKDKNSFPEAGPTYSQPVQPNTEKHSHLTVMSAEEGNETSQHLESNHFMSEFLNDVPFTLAPHVLAVQDISNGLPDQLLSYNISDNLSRFCGLSSPCCFLMEPLFCSKPRPEMLAVYLPTLHWNYLSSLGVMKDKTSSGGLQV</sequence>
<dbReference type="PANTHER" id="PTHR36291">
    <property type="entry name" value="UBAP1-MVB12-ASSOCIATED (UMA)-DOMAIN CONTAINING PROTEIN 1"/>
    <property type="match status" value="1"/>
</dbReference>
<protein>
    <submittedName>
        <fullName evidence="2">UBAP1-MVB12-associated (UMA) domain containing 1</fullName>
    </submittedName>
</protein>
<dbReference type="OrthoDB" id="9872568at2759"/>
<reference evidence="2" key="1">
    <citation type="submission" date="2019-06" db="EMBL/GenBank/DDBJ databases">
        <title>G10K-VGP Goodes thornscrub tortoise genome, primary haplotype.</title>
        <authorList>
            <person name="Murphy B."/>
            <person name="Edwards T."/>
            <person name="Rhie A."/>
            <person name="Koren S."/>
            <person name="Phillippy A."/>
            <person name="Fedrigo O."/>
            <person name="Haase B."/>
            <person name="Mountcastle J."/>
            <person name="Lewin H."/>
            <person name="Damas J."/>
            <person name="Howe K."/>
            <person name="Formenti G."/>
            <person name="Myers G."/>
            <person name="Durbin R."/>
            <person name="Jarvis E.D."/>
        </authorList>
    </citation>
    <scope>NUCLEOTIDE SEQUENCE [LARGE SCALE GENOMIC DNA]</scope>
</reference>
<name>A0A8C4Y1V1_9SAUR</name>
<evidence type="ECO:0000313" key="2">
    <source>
        <dbReference type="Ensembl" id="ENSGEVP00005012697.1"/>
    </source>
</evidence>
<reference evidence="2" key="3">
    <citation type="submission" date="2025-09" db="UniProtKB">
        <authorList>
            <consortium name="Ensembl"/>
        </authorList>
    </citation>
    <scope>IDENTIFICATION</scope>
</reference>
<evidence type="ECO:0000313" key="3">
    <source>
        <dbReference type="Proteomes" id="UP000694390"/>
    </source>
</evidence>
<dbReference type="Proteomes" id="UP000694390">
    <property type="component" value="Chromosome 2"/>
</dbReference>